<feature type="chain" id="PRO_5019780279" evidence="1">
    <location>
        <begin position="26"/>
        <end position="166"/>
    </location>
</feature>
<accession>A0A495RKB2</accession>
<dbReference type="InterPro" id="IPR031939">
    <property type="entry name" value="Adhesin_E-like"/>
</dbReference>
<sequence length="166" mass="19001">MQTTRKIFQFIGGLALLTITYSALADVADTNKNDTNFVTNVPAQYIPLERSTFGQSTTNMYIDRTSIKTHPYNRFIRTYTQITNYVPAITQEVDGKQITYHSVVIEQYANCDKKEYAKGIIKVYESDFGQGTLLDTNNMPRRWEETKPDSKNRQNLSIICSLPINP</sequence>
<evidence type="ECO:0000313" key="4">
    <source>
        <dbReference type="Proteomes" id="UP000278542"/>
    </source>
</evidence>
<keyword evidence="1" id="KW-0732">Signal</keyword>
<reference evidence="3 4" key="1">
    <citation type="submission" date="2018-10" db="EMBL/GenBank/DDBJ databases">
        <title>Genomic Encyclopedia of Type Strains, Phase IV (KMG-IV): sequencing the most valuable type-strain genomes for metagenomic binning, comparative biology and taxonomic classification.</title>
        <authorList>
            <person name="Goeker M."/>
        </authorList>
    </citation>
    <scope>NUCLEOTIDE SEQUENCE [LARGE SCALE GENOMIC DNA]</scope>
    <source>
        <strain evidence="3 4">DSM 22228</strain>
    </source>
</reference>
<name>A0A495RKB2_9GAMM</name>
<dbReference type="EMBL" id="RBWY01000001">
    <property type="protein sequence ID" value="RKS87771.1"/>
    <property type="molecule type" value="Genomic_DNA"/>
</dbReference>
<dbReference type="InterPro" id="IPR043088">
    <property type="entry name" value="Adhesin_E"/>
</dbReference>
<feature type="domain" description="Surface-adhesin protein E-like" evidence="2">
    <location>
        <begin position="54"/>
        <end position="161"/>
    </location>
</feature>
<dbReference type="RefSeq" id="WP_121144643.1">
    <property type="nucleotide sequence ID" value="NZ_RBWY01000001.1"/>
</dbReference>
<dbReference type="Pfam" id="PF16747">
    <property type="entry name" value="Adhesin_E"/>
    <property type="match status" value="1"/>
</dbReference>
<protein>
    <submittedName>
        <fullName evidence="3">Surface-adhesin protein E</fullName>
    </submittedName>
</protein>
<comment type="caution">
    <text evidence="3">The sequence shown here is derived from an EMBL/GenBank/DDBJ whole genome shotgun (WGS) entry which is preliminary data.</text>
</comment>
<keyword evidence="4" id="KW-1185">Reference proteome</keyword>
<proteinExistence type="predicted"/>
<evidence type="ECO:0000313" key="3">
    <source>
        <dbReference type="EMBL" id="RKS87771.1"/>
    </source>
</evidence>
<dbReference type="AlphaFoldDB" id="A0A495RKB2"/>
<organism evidence="3 4">
    <name type="scientific">Orbus hercynius</name>
    <dbReference type="NCBI Taxonomy" id="593135"/>
    <lineage>
        <taxon>Bacteria</taxon>
        <taxon>Pseudomonadati</taxon>
        <taxon>Pseudomonadota</taxon>
        <taxon>Gammaproteobacteria</taxon>
        <taxon>Orbales</taxon>
        <taxon>Orbaceae</taxon>
        <taxon>Orbus</taxon>
    </lineage>
</organism>
<evidence type="ECO:0000256" key="1">
    <source>
        <dbReference type="SAM" id="SignalP"/>
    </source>
</evidence>
<evidence type="ECO:0000259" key="2">
    <source>
        <dbReference type="Pfam" id="PF16747"/>
    </source>
</evidence>
<gene>
    <name evidence="3" type="ORF">DES39_1014</name>
</gene>
<dbReference type="Proteomes" id="UP000278542">
    <property type="component" value="Unassembled WGS sequence"/>
</dbReference>
<feature type="signal peptide" evidence="1">
    <location>
        <begin position="1"/>
        <end position="25"/>
    </location>
</feature>
<dbReference type="OrthoDB" id="7066779at2"/>
<dbReference type="Gene3D" id="2.40.128.710">
    <property type="entry name" value="Surface-adhesin protein E"/>
    <property type="match status" value="1"/>
</dbReference>